<dbReference type="RefSeq" id="WP_163909904.1">
    <property type="nucleotide sequence ID" value="NZ_JAAAXX010000001.1"/>
</dbReference>
<comment type="caution">
    <text evidence="1">The sequence shown here is derived from an EMBL/GenBank/DDBJ whole genome shotgun (WGS) entry which is preliminary data.</text>
</comment>
<proteinExistence type="predicted"/>
<accession>A0A6L5C5J2</accession>
<protein>
    <submittedName>
        <fullName evidence="1">Uncharacterized protein</fullName>
    </submittedName>
</protein>
<organism evidence="1 2">
    <name type="scientific">Pseudomonas frederiksbergensis</name>
    <dbReference type="NCBI Taxonomy" id="104087"/>
    <lineage>
        <taxon>Bacteria</taxon>
        <taxon>Pseudomonadati</taxon>
        <taxon>Pseudomonadota</taxon>
        <taxon>Gammaproteobacteria</taxon>
        <taxon>Pseudomonadales</taxon>
        <taxon>Pseudomonadaceae</taxon>
        <taxon>Pseudomonas</taxon>
    </lineage>
</organism>
<sequence>MSQHFIHYVPRRIVSRFPDDANHPWFADVQALDAGFFRPTFHISRRKTGPTQQVREGDTIWILGQIVSPWGVLPPGIDARIEVERVERGRDGALRFIASKQSQWFPLSDISHTLPFLKSLAGQGRLNELLKDPAAPIGRSLQSMRLLASAEPLEEHLGKLSLQPVHFISYRICDGTHAAFVKTKALLAQQQVVFWDRWSLPRRLAERRELVDCEALDCHLMEQLASAGTVWGIESPAYSAEGSYSQKEKIKALQLGTYHAVAGC</sequence>
<dbReference type="Proteomes" id="UP000475265">
    <property type="component" value="Unassembled WGS sequence"/>
</dbReference>
<dbReference type="EMBL" id="JAAAXX010000001">
    <property type="protein sequence ID" value="KAF2394737.1"/>
    <property type="molecule type" value="Genomic_DNA"/>
</dbReference>
<name>A0A6L5C5J2_9PSED</name>
<gene>
    <name evidence="1" type="ORF">FX983_02719</name>
</gene>
<evidence type="ECO:0000313" key="2">
    <source>
        <dbReference type="Proteomes" id="UP000475265"/>
    </source>
</evidence>
<evidence type="ECO:0000313" key="1">
    <source>
        <dbReference type="EMBL" id="KAF2394737.1"/>
    </source>
</evidence>
<reference evidence="1 2" key="1">
    <citation type="submission" date="2019-12" db="EMBL/GenBank/DDBJ databases">
        <title>Endophytic bacteria associated with Panax ginseng seedlings.</title>
        <authorList>
            <person name="Park J.M."/>
            <person name="Shin R."/>
            <person name="Jo S.H."/>
        </authorList>
    </citation>
    <scope>NUCLEOTIDE SEQUENCE [LARGE SCALE GENOMIC DNA]</scope>
    <source>
        <strain evidence="1 2">PgKB32</strain>
    </source>
</reference>
<dbReference type="AlphaFoldDB" id="A0A6L5C5J2"/>